<dbReference type="Proteomes" id="UP000750522">
    <property type="component" value="Unassembled WGS sequence"/>
</dbReference>
<feature type="binding site" evidence="15">
    <location>
        <position position="177"/>
    </location>
    <ligand>
        <name>a divalent metal cation</name>
        <dbReference type="ChEBI" id="CHEBI:60240"/>
    </ligand>
</feature>
<dbReference type="InterPro" id="IPR013785">
    <property type="entry name" value="Aldolase_TIM"/>
</dbReference>
<evidence type="ECO:0000313" key="17">
    <source>
        <dbReference type="EMBL" id="CDO57953.1"/>
    </source>
</evidence>
<evidence type="ECO:0000313" key="18">
    <source>
        <dbReference type="EMBL" id="KAF5104115.1"/>
    </source>
</evidence>
<evidence type="ECO:0000256" key="3">
    <source>
        <dbReference type="ARBA" id="ARBA00001941"/>
    </source>
</evidence>
<feature type="binding site" evidence="16">
    <location>
        <position position="9"/>
    </location>
    <ligand>
        <name>substrate</name>
    </ligand>
</feature>
<dbReference type="OrthoDB" id="1927044at2759"/>
<feature type="binding site" evidence="16">
    <location>
        <begin position="199"/>
        <end position="200"/>
    </location>
    <ligand>
        <name>substrate</name>
    </ligand>
</feature>
<keyword evidence="12 15" id="KW-0170">Cobalt</keyword>
<dbReference type="PROSITE" id="PS01085">
    <property type="entry name" value="RIBUL_P_3_EPIMER_1"/>
    <property type="match status" value="1"/>
</dbReference>
<feature type="binding site" evidence="15">
    <location>
        <position position="34"/>
    </location>
    <ligand>
        <name>a divalent metal cation</name>
        <dbReference type="ChEBI" id="CHEBI:60240"/>
    </ligand>
</feature>
<proteinExistence type="inferred from homology"/>
<dbReference type="GO" id="GO:0006098">
    <property type="term" value="P:pentose-phosphate shunt"/>
    <property type="evidence" value="ECO:0007669"/>
    <property type="project" value="UniProtKB-UniPathway"/>
</dbReference>
<dbReference type="FunFam" id="3.20.20.70:FF:000171">
    <property type="entry name" value="Ribulose-phosphate 3-epimerase"/>
    <property type="match status" value="1"/>
</dbReference>
<comment type="catalytic activity">
    <reaction evidence="1 13">
        <text>D-ribulose 5-phosphate = D-xylulose 5-phosphate</text>
        <dbReference type="Rhea" id="RHEA:13677"/>
        <dbReference type="ChEBI" id="CHEBI:57737"/>
        <dbReference type="ChEBI" id="CHEBI:58121"/>
        <dbReference type="EC" id="5.1.3.1"/>
    </reaction>
</comment>
<dbReference type="PIRSF" id="PIRSF001461">
    <property type="entry name" value="RPE"/>
    <property type="match status" value="1"/>
</dbReference>
<dbReference type="GO" id="GO:0005975">
    <property type="term" value="P:carbohydrate metabolic process"/>
    <property type="evidence" value="ECO:0007669"/>
    <property type="project" value="InterPro"/>
</dbReference>
<sequence length="223" mass="23915">MVKSIIAPSILSGDFADLAADCRRILSYTADWLHVDVMDGHFVPNLTFGPPVVQALRKHIPKGEAFFDCHMMVSEPLVWVGDMAKAGADQYTFHIEATTEPAKVAAAIRDAGMRVGVSVKPKTDVSTVYELVDQGAIDMVLIMTVEPGFGGQKFMGDMMTKVKALRARYPDLDIQVDGGLAPDNIDIAAAAGANVIVAGTSVYKAESPEAAIKTLRASVNRHL</sequence>
<comment type="cofactor">
    <cofactor evidence="5">
        <name>Fe(2+)</name>
        <dbReference type="ChEBI" id="CHEBI:29033"/>
    </cofactor>
</comment>
<evidence type="ECO:0000256" key="11">
    <source>
        <dbReference type="ARBA" id="ARBA00023235"/>
    </source>
</evidence>
<comment type="similarity">
    <text evidence="7 13">Belongs to the ribulose-phosphate 3-epimerase family.</text>
</comment>
<evidence type="ECO:0000256" key="4">
    <source>
        <dbReference type="ARBA" id="ARBA00001947"/>
    </source>
</evidence>
<evidence type="ECO:0000256" key="5">
    <source>
        <dbReference type="ARBA" id="ARBA00001954"/>
    </source>
</evidence>
<dbReference type="InterPro" id="IPR000056">
    <property type="entry name" value="Ribul_P_3_epim-like"/>
</dbReference>
<dbReference type="NCBIfam" id="TIGR01163">
    <property type="entry name" value="rpe"/>
    <property type="match status" value="1"/>
</dbReference>
<feature type="binding site" evidence="16">
    <location>
        <begin position="148"/>
        <end position="151"/>
    </location>
    <ligand>
        <name>substrate</name>
    </ligand>
</feature>
<dbReference type="Gene3D" id="3.20.20.70">
    <property type="entry name" value="Aldolase class I"/>
    <property type="match status" value="1"/>
</dbReference>
<comment type="pathway">
    <text evidence="6">Carbohydrate degradation; pentose phosphate pathway; D-xylulose 5-phosphate from D-ribulose 5-phosphate (non-oxidative stage): step 1/1.</text>
</comment>
<comment type="cofactor">
    <cofactor evidence="2">
        <name>Mn(2+)</name>
        <dbReference type="ChEBI" id="CHEBI:29035"/>
    </cofactor>
</comment>
<dbReference type="GO" id="GO:0004750">
    <property type="term" value="F:D-ribulose-phosphate 3-epimerase activity"/>
    <property type="evidence" value="ECO:0007669"/>
    <property type="project" value="UniProtKB-EC"/>
</dbReference>
<dbReference type="InterPro" id="IPR011060">
    <property type="entry name" value="RibuloseP-bd_barrel"/>
</dbReference>
<keyword evidence="15" id="KW-0464">Manganese</keyword>
<comment type="caution">
    <text evidence="17">The sequence shown here is derived from an EMBL/GenBank/DDBJ whole genome shotgun (WGS) entry which is preliminary data.</text>
</comment>
<dbReference type="STRING" id="1173061.A0A0J9XK29"/>
<feature type="binding site" evidence="15">
    <location>
        <position position="70"/>
    </location>
    <ligand>
        <name>a divalent metal cation</name>
        <dbReference type="ChEBI" id="CHEBI:60240"/>
    </ligand>
</feature>
<evidence type="ECO:0000256" key="7">
    <source>
        <dbReference type="ARBA" id="ARBA00009541"/>
    </source>
</evidence>
<comment type="cofactor">
    <cofactor evidence="15">
        <name>a divalent metal cation</name>
        <dbReference type="ChEBI" id="CHEBI:60240"/>
    </cofactor>
    <text evidence="15">Binds 1 divalent metal cation per subunit.</text>
</comment>
<dbReference type="UniPathway" id="UPA00115">
    <property type="reaction ID" value="UER00411"/>
</dbReference>
<comment type="cofactor">
    <cofactor evidence="3">
        <name>Co(2+)</name>
        <dbReference type="ChEBI" id="CHEBI:48828"/>
    </cofactor>
</comment>
<keyword evidence="15" id="KW-0862">Zinc</keyword>
<reference evidence="18" key="2">
    <citation type="journal article" date="2020" name="Front. Microbiol.">
        <title>Phenotypic and Genetic Characterization of the Cheese Ripening Yeast Geotrichum candidum.</title>
        <authorList>
            <person name="Perkins V."/>
            <person name="Vignola S."/>
            <person name="Lessard M.H."/>
            <person name="Plante P.L."/>
            <person name="Corbeil J."/>
            <person name="Dugat-Bony E."/>
            <person name="Frenette M."/>
            <person name="Labrie S."/>
        </authorList>
    </citation>
    <scope>NUCLEOTIDE SEQUENCE</scope>
    <source>
        <strain evidence="18">LMA-70</strain>
    </source>
</reference>
<reference evidence="18" key="3">
    <citation type="submission" date="2020-01" db="EMBL/GenBank/DDBJ databases">
        <authorList>
            <person name="Perkins V."/>
            <person name="Lessard M.-H."/>
            <person name="Dugat-Bony E."/>
            <person name="Frenette M."/>
            <person name="Labrie S."/>
        </authorList>
    </citation>
    <scope>NUCLEOTIDE SEQUENCE</scope>
    <source>
        <strain evidence="18">LMA-70</strain>
    </source>
</reference>
<evidence type="ECO:0000313" key="19">
    <source>
        <dbReference type="Proteomes" id="UP000242525"/>
    </source>
</evidence>
<dbReference type="InterPro" id="IPR026019">
    <property type="entry name" value="Ribul_P_3_epim"/>
</dbReference>
<dbReference type="AlphaFoldDB" id="A0A0J9XK29"/>
<keyword evidence="19" id="KW-1185">Reference proteome</keyword>
<keyword evidence="13" id="KW-0119">Carbohydrate metabolism</keyword>
<feature type="binding site" evidence="16">
    <location>
        <position position="179"/>
    </location>
    <ligand>
        <name>substrate</name>
    </ligand>
</feature>
<keyword evidence="10 15" id="KW-0479">Metal-binding</keyword>
<dbReference type="GO" id="GO:0046872">
    <property type="term" value="F:metal ion binding"/>
    <property type="evidence" value="ECO:0007669"/>
    <property type="project" value="UniProtKB-KW"/>
</dbReference>
<evidence type="ECO:0000256" key="1">
    <source>
        <dbReference type="ARBA" id="ARBA00001782"/>
    </source>
</evidence>
<reference evidence="17 19" key="1">
    <citation type="submission" date="2014-03" db="EMBL/GenBank/DDBJ databases">
        <authorList>
            <person name="Casaregola S."/>
        </authorList>
    </citation>
    <scope>NUCLEOTIDE SEQUENCE [LARGE SCALE GENOMIC DNA]</scope>
    <source>
        <strain evidence="17 19">CLIB 918</strain>
    </source>
</reference>
<dbReference type="NCBIfam" id="NF004076">
    <property type="entry name" value="PRK05581.1-4"/>
    <property type="match status" value="1"/>
</dbReference>
<organism evidence="17 19">
    <name type="scientific">Geotrichum candidum</name>
    <name type="common">Oospora lactis</name>
    <name type="synonym">Dipodascus geotrichum</name>
    <dbReference type="NCBI Taxonomy" id="1173061"/>
    <lineage>
        <taxon>Eukaryota</taxon>
        <taxon>Fungi</taxon>
        <taxon>Dikarya</taxon>
        <taxon>Ascomycota</taxon>
        <taxon>Saccharomycotina</taxon>
        <taxon>Dipodascomycetes</taxon>
        <taxon>Dipodascales</taxon>
        <taxon>Dipodascaceae</taxon>
        <taxon>Geotrichum</taxon>
    </lineage>
</organism>
<evidence type="ECO:0000256" key="8">
    <source>
        <dbReference type="ARBA" id="ARBA00013188"/>
    </source>
</evidence>
<dbReference type="EMBL" id="QQZK01000013">
    <property type="protein sequence ID" value="KAF5104115.1"/>
    <property type="molecule type" value="Genomic_DNA"/>
</dbReference>
<protein>
    <recommendedName>
        <fullName evidence="9 13">Ribulose-phosphate 3-epimerase</fullName>
        <ecNumber evidence="8 13">5.1.3.1</ecNumber>
    </recommendedName>
</protein>
<evidence type="ECO:0000256" key="6">
    <source>
        <dbReference type="ARBA" id="ARBA00005016"/>
    </source>
</evidence>
<evidence type="ECO:0000256" key="9">
    <source>
        <dbReference type="ARBA" id="ARBA00013920"/>
    </source>
</evidence>
<evidence type="ECO:0000256" key="13">
    <source>
        <dbReference type="PIRNR" id="PIRNR001461"/>
    </source>
</evidence>
<evidence type="ECO:0000256" key="10">
    <source>
        <dbReference type="ARBA" id="ARBA00022723"/>
    </source>
</evidence>
<evidence type="ECO:0000256" key="15">
    <source>
        <dbReference type="PIRSR" id="PIRSR001461-2"/>
    </source>
</evidence>
<dbReference type="SUPFAM" id="SSF51366">
    <property type="entry name" value="Ribulose-phoshate binding barrel"/>
    <property type="match status" value="1"/>
</dbReference>
<dbReference type="PANTHER" id="PTHR11749">
    <property type="entry name" value="RIBULOSE-5-PHOSPHATE-3-EPIMERASE"/>
    <property type="match status" value="1"/>
</dbReference>
<dbReference type="Pfam" id="PF00834">
    <property type="entry name" value="Ribul_P_3_epim"/>
    <property type="match status" value="1"/>
</dbReference>
<evidence type="ECO:0000256" key="2">
    <source>
        <dbReference type="ARBA" id="ARBA00001936"/>
    </source>
</evidence>
<evidence type="ECO:0000256" key="16">
    <source>
        <dbReference type="PIRSR" id="PIRSR001461-3"/>
    </source>
</evidence>
<comment type="cofactor">
    <cofactor evidence="4">
        <name>Zn(2+)</name>
        <dbReference type="ChEBI" id="CHEBI:29105"/>
    </cofactor>
</comment>
<dbReference type="CDD" id="cd00429">
    <property type="entry name" value="RPE"/>
    <property type="match status" value="1"/>
</dbReference>
<name>A0A0J9XK29_GEOCN</name>
<dbReference type="EMBL" id="CCBN010000028">
    <property type="protein sequence ID" value="CDO57953.1"/>
    <property type="molecule type" value="Genomic_DNA"/>
</dbReference>
<feature type="active site" description="Proton acceptor" evidence="14">
    <location>
        <position position="36"/>
    </location>
</feature>
<evidence type="ECO:0000256" key="14">
    <source>
        <dbReference type="PIRSR" id="PIRSR001461-1"/>
    </source>
</evidence>
<keyword evidence="11 13" id="KW-0413">Isomerase</keyword>
<feature type="binding site" evidence="15">
    <location>
        <position position="36"/>
    </location>
    <ligand>
        <name>a divalent metal cation</name>
        <dbReference type="ChEBI" id="CHEBI:60240"/>
    </ligand>
</feature>
<dbReference type="PROSITE" id="PS01086">
    <property type="entry name" value="RIBUL_P_3_EPIMER_2"/>
    <property type="match status" value="1"/>
</dbReference>
<dbReference type="HAMAP" id="MF_02227">
    <property type="entry name" value="RPE"/>
    <property type="match status" value="1"/>
</dbReference>
<feature type="binding site" evidence="16">
    <location>
        <position position="70"/>
    </location>
    <ligand>
        <name>substrate</name>
    </ligand>
</feature>
<gene>
    <name evidence="17" type="ORF">BN980_GECA32s00208g</name>
    <name evidence="18" type="ORF">DV451_000991</name>
</gene>
<dbReference type="EC" id="5.1.3.1" evidence="8 13"/>
<feature type="active site" description="Proton donor" evidence="14">
    <location>
        <position position="177"/>
    </location>
</feature>
<accession>A0A0J9XK29</accession>
<evidence type="ECO:0000256" key="12">
    <source>
        <dbReference type="ARBA" id="ARBA00023285"/>
    </source>
</evidence>
<dbReference type="Proteomes" id="UP000242525">
    <property type="component" value="Unassembled WGS sequence"/>
</dbReference>